<feature type="signal peptide" evidence="2">
    <location>
        <begin position="1"/>
        <end position="17"/>
    </location>
</feature>
<dbReference type="GeneID" id="92210718"/>
<dbReference type="EMBL" id="OZ022411">
    <property type="protein sequence ID" value="CAK9441654.1"/>
    <property type="molecule type" value="Genomic_DNA"/>
</dbReference>
<proteinExistence type="predicted"/>
<evidence type="ECO:0000256" key="2">
    <source>
        <dbReference type="SAM" id="SignalP"/>
    </source>
</evidence>
<dbReference type="RefSeq" id="XP_066832460.1">
    <property type="nucleotide sequence ID" value="XM_066975864.1"/>
</dbReference>
<reference evidence="3 4" key="1">
    <citation type="submission" date="2024-03" db="EMBL/GenBank/DDBJ databases">
        <authorList>
            <person name="Brejova B."/>
        </authorList>
    </citation>
    <scope>NUCLEOTIDE SEQUENCE [LARGE SCALE GENOMIC DNA]</scope>
    <source>
        <strain evidence="3 4">CBS 14171</strain>
    </source>
</reference>
<gene>
    <name evidence="3" type="ORF">LODBEIA_P55220</name>
</gene>
<feature type="region of interest" description="Disordered" evidence="1">
    <location>
        <begin position="48"/>
        <end position="77"/>
    </location>
</feature>
<feature type="chain" id="PRO_5046263628" description="Stretch-activated cation channel MID1" evidence="2">
    <location>
        <begin position="18"/>
        <end position="563"/>
    </location>
</feature>
<dbReference type="PANTHER" id="PTHR39142">
    <property type="entry name" value="MID1P"/>
    <property type="match status" value="1"/>
</dbReference>
<dbReference type="Proteomes" id="UP001497383">
    <property type="component" value="Chromosome 7"/>
</dbReference>
<name>A0ABP0ZUH6_9ASCO</name>
<dbReference type="Pfam" id="PF12929">
    <property type="entry name" value="Mid1"/>
    <property type="match status" value="1"/>
</dbReference>
<protein>
    <recommendedName>
        <fullName evidence="5">Stretch-activated cation channel MID1</fullName>
    </recommendedName>
</protein>
<evidence type="ECO:0000313" key="4">
    <source>
        <dbReference type="Proteomes" id="UP001497383"/>
    </source>
</evidence>
<sequence length="563" mass="63275">MRWLYILFALQIRYTFAYEYIPPIFQFEQESEPRYEDDDPVRHQVNVSNPQTRHVQHFDRRATANNPGAATSGSSEGLQEFTPIRDTILQSQVKYYSFSVNTQSGLGEFYELLIFLTGNICTQPNNVHPNETSIAVYYSFNSTMFANNEVGQMKLFENGYFQALADLPIEPKTTSTTTNTGAGATPVPPHNPAEDEKILYIAVRAPQNTNVTASWTYQIGVSQNDLVFQWDDRSFGSVVDTDDNSALIVTSNLTAYAGDWDSLNASDSKYFLYLYSYENKDYFAGMNNSWCAVRNGPALMGPGSIQNTYTTRNGGIQQQFMIQGLNESTRYVAYIVADFQGKDFGGALYHPFEFETMSNSACELIYDLDFCNRVAYSVPALGDASMADNKDATKRIYDDHVKSLYVNFSKALQQIPCDTNPEAIFSNLKSCDDCAESYKDWLCAVSIPRCNTENSSDGYILRNSTQQRNDFMKNVIKPSQPFYEVLPCVNVCHAIVRDCPADFGFMCPTGNDTIALSYYWDDDNPGQWPSCNYVGKMVAQTSGVAKLLANVMLVALVVCLHWI</sequence>
<accession>A0ABP0ZUH6</accession>
<feature type="compositionally biased region" description="Polar residues" evidence="1">
    <location>
        <begin position="63"/>
        <end position="77"/>
    </location>
</feature>
<keyword evidence="2" id="KW-0732">Signal</keyword>
<organism evidence="3 4">
    <name type="scientific">Lodderomyces beijingensis</name>
    <dbReference type="NCBI Taxonomy" id="1775926"/>
    <lineage>
        <taxon>Eukaryota</taxon>
        <taxon>Fungi</taxon>
        <taxon>Dikarya</taxon>
        <taxon>Ascomycota</taxon>
        <taxon>Saccharomycotina</taxon>
        <taxon>Pichiomycetes</taxon>
        <taxon>Debaryomycetaceae</taxon>
        <taxon>Candida/Lodderomyces clade</taxon>
        <taxon>Lodderomyces</taxon>
    </lineage>
</organism>
<evidence type="ECO:0000313" key="3">
    <source>
        <dbReference type="EMBL" id="CAK9441654.1"/>
    </source>
</evidence>
<evidence type="ECO:0008006" key="5">
    <source>
        <dbReference type="Google" id="ProtNLM"/>
    </source>
</evidence>
<keyword evidence="4" id="KW-1185">Reference proteome</keyword>
<dbReference type="InterPro" id="IPR024338">
    <property type="entry name" value="MID1/Yam8"/>
</dbReference>
<dbReference type="PANTHER" id="PTHR39142:SF1">
    <property type="entry name" value="AEL197CP"/>
    <property type="match status" value="1"/>
</dbReference>
<evidence type="ECO:0000256" key="1">
    <source>
        <dbReference type="SAM" id="MobiDB-lite"/>
    </source>
</evidence>